<dbReference type="STRING" id="53378.BRW65_22550"/>
<evidence type="ECO:0000313" key="3">
    <source>
        <dbReference type="Proteomes" id="UP000186438"/>
    </source>
</evidence>
<comment type="caution">
    <text evidence="2">The sequence shown here is derived from an EMBL/GenBank/DDBJ whole genome shotgun (WGS) entry which is preliminary data.</text>
</comment>
<dbReference type="Proteomes" id="UP000186438">
    <property type="component" value="Unassembled WGS sequence"/>
</dbReference>
<dbReference type="EMBL" id="MPNT01000027">
    <property type="protein sequence ID" value="OJZ69398.1"/>
    <property type="molecule type" value="Genomic_DNA"/>
</dbReference>
<evidence type="ECO:0000313" key="2">
    <source>
        <dbReference type="EMBL" id="OJZ69398.1"/>
    </source>
</evidence>
<keyword evidence="1" id="KW-0472">Membrane</keyword>
<dbReference type="AlphaFoldDB" id="A0A1Q4HNY7"/>
<dbReference type="RefSeq" id="WP_065498988.1">
    <property type="nucleotide sequence ID" value="NZ_MPNT01000027.1"/>
</dbReference>
<protein>
    <submittedName>
        <fullName evidence="2">Uncharacterized protein</fullName>
    </submittedName>
</protein>
<proteinExistence type="predicted"/>
<keyword evidence="3" id="KW-1185">Reference proteome</keyword>
<keyword evidence="1" id="KW-0812">Transmembrane</keyword>
<name>A0A1Q4HNY7_9MYCO</name>
<accession>A0A1Q4HNY7</accession>
<gene>
    <name evidence="2" type="ORF">BRW65_22550</name>
</gene>
<feature type="transmembrane region" description="Helical" evidence="1">
    <location>
        <begin position="57"/>
        <end position="74"/>
    </location>
</feature>
<evidence type="ECO:0000256" key="1">
    <source>
        <dbReference type="SAM" id="Phobius"/>
    </source>
</evidence>
<keyword evidence="1" id="KW-1133">Transmembrane helix</keyword>
<feature type="transmembrane region" description="Helical" evidence="1">
    <location>
        <begin position="33"/>
        <end position="51"/>
    </location>
</feature>
<sequence>MFVAKWYTRASRVRIVIAKFDGRWKIPGGPFPIPELIALVGGLMITLFALPRFDEPLLTGAVGVIVTVAAVGVMRRMPYSPVKFSTRVHRIYRLYTSPASSSRGEQRRVDAVSTVRPTITILDEIDAATNSHRVEARPLAPAQTAAESGWDDLFDQPHSTAAELFT</sequence>
<organism evidence="2 3">
    <name type="scientific">Mycobacterium paraffinicum</name>
    <dbReference type="NCBI Taxonomy" id="53378"/>
    <lineage>
        <taxon>Bacteria</taxon>
        <taxon>Bacillati</taxon>
        <taxon>Actinomycetota</taxon>
        <taxon>Actinomycetes</taxon>
        <taxon>Mycobacteriales</taxon>
        <taxon>Mycobacteriaceae</taxon>
        <taxon>Mycobacterium</taxon>
    </lineage>
</organism>
<dbReference type="OrthoDB" id="5181251at2"/>
<reference evidence="2 3" key="1">
    <citation type="submission" date="2016-11" db="EMBL/GenBank/DDBJ databases">
        <title>Genome sequences of unsequenced Mycobacteria.</title>
        <authorList>
            <person name="Greninger A.L."/>
            <person name="Fang F."/>
            <person name="Jerome K.R."/>
        </authorList>
    </citation>
    <scope>NUCLEOTIDE SEQUENCE [LARGE SCALE GENOMIC DNA]</scope>
    <source>
        <strain evidence="2 3">M11</strain>
    </source>
</reference>